<protein>
    <submittedName>
        <fullName evidence="2">Uncharacterized protein</fullName>
    </submittedName>
</protein>
<feature type="compositionally biased region" description="Low complexity" evidence="1">
    <location>
        <begin position="128"/>
        <end position="138"/>
    </location>
</feature>
<sequence length="274" mass="31541">MKQSLLEDQTAKDGVNNAGIRTLKRAMEFINKSLSPVTMYDIFENIDCRHWPTSERSSLAKEIQRRIELDPLETSRSKNVVRRWIRKAWPKMGRQIDALFQDEEEPSVDKIVAYLEDLYPFPEKTVVQQEDQNQREQQSFITSQLASLSIPGDRPPSSTTTDKPMYQSRTGGAQEWPTQESKAIRSAAIRRLAHDLVFSSTIIMKTDHQPEATSPEEYVFRYVIPRGPPKHPKDGTNDIQMKFRLSSRITSILGEWKVGEDPAEYVYTLPDLLI</sequence>
<evidence type="ECO:0000256" key="1">
    <source>
        <dbReference type="SAM" id="MobiDB-lite"/>
    </source>
</evidence>
<dbReference type="Proteomes" id="UP000749646">
    <property type="component" value="Unassembled WGS sequence"/>
</dbReference>
<feature type="region of interest" description="Disordered" evidence="1">
    <location>
        <begin position="128"/>
        <end position="180"/>
    </location>
</feature>
<reference evidence="2" key="1">
    <citation type="journal article" date="2020" name="Fungal Divers.">
        <title>Resolving the Mortierellaceae phylogeny through synthesis of multi-gene phylogenetics and phylogenomics.</title>
        <authorList>
            <person name="Vandepol N."/>
            <person name="Liber J."/>
            <person name="Desiro A."/>
            <person name="Na H."/>
            <person name="Kennedy M."/>
            <person name="Barry K."/>
            <person name="Grigoriev I.V."/>
            <person name="Miller A.N."/>
            <person name="O'Donnell K."/>
            <person name="Stajich J.E."/>
            <person name="Bonito G."/>
        </authorList>
    </citation>
    <scope>NUCLEOTIDE SEQUENCE</scope>
    <source>
        <strain evidence="2">MES-2147</strain>
    </source>
</reference>
<dbReference type="OrthoDB" id="2382881at2759"/>
<keyword evidence="3" id="KW-1185">Reference proteome</keyword>
<name>A0A9P6SRP3_9FUNG</name>
<dbReference type="EMBL" id="JAAAHW010001942">
    <property type="protein sequence ID" value="KAF9993121.1"/>
    <property type="molecule type" value="Genomic_DNA"/>
</dbReference>
<dbReference type="AlphaFoldDB" id="A0A9P6SRP3"/>
<evidence type="ECO:0000313" key="2">
    <source>
        <dbReference type="EMBL" id="KAF9993121.1"/>
    </source>
</evidence>
<comment type="caution">
    <text evidence="2">The sequence shown here is derived from an EMBL/GenBank/DDBJ whole genome shotgun (WGS) entry which is preliminary data.</text>
</comment>
<accession>A0A9P6SRP3</accession>
<proteinExistence type="predicted"/>
<feature type="compositionally biased region" description="Polar residues" evidence="1">
    <location>
        <begin position="156"/>
        <end position="180"/>
    </location>
</feature>
<evidence type="ECO:0000313" key="3">
    <source>
        <dbReference type="Proteomes" id="UP000749646"/>
    </source>
</evidence>
<organism evidence="2 3">
    <name type="scientific">Modicella reniformis</name>
    <dbReference type="NCBI Taxonomy" id="1440133"/>
    <lineage>
        <taxon>Eukaryota</taxon>
        <taxon>Fungi</taxon>
        <taxon>Fungi incertae sedis</taxon>
        <taxon>Mucoromycota</taxon>
        <taxon>Mortierellomycotina</taxon>
        <taxon>Mortierellomycetes</taxon>
        <taxon>Mortierellales</taxon>
        <taxon>Mortierellaceae</taxon>
        <taxon>Modicella</taxon>
    </lineage>
</organism>
<gene>
    <name evidence="2" type="ORF">BGZ65_011415</name>
</gene>